<keyword evidence="10 11" id="KW-0324">Glycolysis</keyword>
<dbReference type="Proteomes" id="UP000191931">
    <property type="component" value="Unassembled WGS sequence"/>
</dbReference>
<dbReference type="GO" id="GO:0005829">
    <property type="term" value="C:cytosol"/>
    <property type="evidence" value="ECO:0007669"/>
    <property type="project" value="TreeGrafter"/>
</dbReference>
<evidence type="ECO:0000256" key="3">
    <source>
        <dbReference type="ARBA" id="ARBA00008982"/>
    </source>
</evidence>
<keyword evidence="15" id="KW-1185">Reference proteome</keyword>
<feature type="binding site" evidence="11 12">
    <location>
        <begin position="411"/>
        <end position="414"/>
    </location>
    <ligand>
        <name>ATP</name>
        <dbReference type="ChEBI" id="CHEBI:30616"/>
    </ligand>
</feature>
<dbReference type="AlphaFoldDB" id="A0A1W1H5P7"/>
<dbReference type="EMBL" id="FWEV01000017">
    <property type="protein sequence ID" value="SLM27803.1"/>
    <property type="molecule type" value="Genomic_DNA"/>
</dbReference>
<dbReference type="OrthoDB" id="9808460at2"/>
<evidence type="ECO:0000256" key="10">
    <source>
        <dbReference type="ARBA" id="ARBA00023152"/>
    </source>
</evidence>
<dbReference type="GO" id="GO:0005524">
    <property type="term" value="F:ATP binding"/>
    <property type="evidence" value="ECO:0007669"/>
    <property type="project" value="UniProtKB-KW"/>
</dbReference>
<evidence type="ECO:0000256" key="1">
    <source>
        <dbReference type="ARBA" id="ARBA00000642"/>
    </source>
</evidence>
<evidence type="ECO:0000256" key="5">
    <source>
        <dbReference type="ARBA" id="ARBA00016471"/>
    </source>
</evidence>
<dbReference type="PANTHER" id="PTHR11406:SF23">
    <property type="entry name" value="PHOSPHOGLYCERATE KINASE 1, CHLOROPLASTIC-RELATED"/>
    <property type="match status" value="1"/>
</dbReference>
<keyword evidence="9 11" id="KW-0067">ATP-binding</keyword>
<dbReference type="UniPathway" id="UPA00109">
    <property type="reaction ID" value="UER00185"/>
</dbReference>
<feature type="binding site" evidence="11">
    <location>
        <begin position="19"/>
        <end position="21"/>
    </location>
    <ligand>
        <name>substrate</name>
    </ligand>
</feature>
<proteinExistence type="inferred from homology"/>
<dbReference type="InterPro" id="IPR001576">
    <property type="entry name" value="Phosphoglycerate_kinase"/>
</dbReference>
<dbReference type="GO" id="GO:0006096">
    <property type="term" value="P:glycolytic process"/>
    <property type="evidence" value="ECO:0007669"/>
    <property type="project" value="UniProtKB-UniRule"/>
</dbReference>
<organism evidence="14 15">
    <name type="scientific">Desulfamplus magnetovallimortis</name>
    <dbReference type="NCBI Taxonomy" id="1246637"/>
    <lineage>
        <taxon>Bacteria</taxon>
        <taxon>Pseudomonadati</taxon>
        <taxon>Thermodesulfobacteriota</taxon>
        <taxon>Desulfobacteria</taxon>
        <taxon>Desulfobacterales</taxon>
        <taxon>Desulfobacteraceae</taxon>
        <taxon>Desulfamplus</taxon>
    </lineage>
</organism>
<name>A0A1W1H5P7_9BACT</name>
<keyword evidence="6 11" id="KW-0808">Transferase</keyword>
<evidence type="ECO:0000256" key="12">
    <source>
        <dbReference type="PIRSR" id="PIRSR000724-2"/>
    </source>
</evidence>
<dbReference type="PRINTS" id="PR00477">
    <property type="entry name" value="PHGLYCKINASE"/>
</dbReference>
<keyword evidence="8 11" id="KW-0418">Kinase</keyword>
<feature type="binding site" evidence="11 12">
    <location>
        <position position="384"/>
    </location>
    <ligand>
        <name>ATP</name>
        <dbReference type="ChEBI" id="CHEBI:30616"/>
    </ligand>
</feature>
<dbReference type="STRING" id="1246637.MTBBW1_1130001"/>
<comment type="caution">
    <text evidence="11">Lacks conserved residue(s) required for the propagation of feature annotation.</text>
</comment>
<dbReference type="InterPro" id="IPR015824">
    <property type="entry name" value="Phosphoglycerate_kinase_N"/>
</dbReference>
<comment type="pathway">
    <text evidence="2 11">Carbohydrate degradation; glycolysis; pyruvate from D-glyceraldehyde 3-phosphate: step 2/5.</text>
</comment>
<dbReference type="HAMAP" id="MF_00145">
    <property type="entry name" value="Phosphoglyc_kinase"/>
    <property type="match status" value="1"/>
</dbReference>
<dbReference type="GO" id="GO:0043531">
    <property type="term" value="F:ADP binding"/>
    <property type="evidence" value="ECO:0007669"/>
    <property type="project" value="TreeGrafter"/>
</dbReference>
<evidence type="ECO:0000256" key="13">
    <source>
        <dbReference type="RuleBase" id="RU000532"/>
    </source>
</evidence>
<accession>A0A1W1H5P7</accession>
<feature type="binding site" evidence="11">
    <location>
        <begin position="58"/>
        <end position="61"/>
    </location>
    <ligand>
        <name>substrate</name>
    </ligand>
</feature>
<feature type="binding site" evidence="11">
    <location>
        <position position="117"/>
    </location>
    <ligand>
        <name>substrate</name>
    </ligand>
</feature>
<evidence type="ECO:0000313" key="15">
    <source>
        <dbReference type="Proteomes" id="UP000191931"/>
    </source>
</evidence>
<evidence type="ECO:0000313" key="14">
    <source>
        <dbReference type="EMBL" id="SLM27803.1"/>
    </source>
</evidence>
<dbReference type="InterPro" id="IPR036043">
    <property type="entry name" value="Phosphoglycerate_kinase_sf"/>
</dbReference>
<dbReference type="GO" id="GO:0004618">
    <property type="term" value="F:phosphoglycerate kinase activity"/>
    <property type="evidence" value="ECO:0007669"/>
    <property type="project" value="UniProtKB-UniRule"/>
</dbReference>
<reference evidence="14 15" key="1">
    <citation type="submission" date="2017-03" db="EMBL/GenBank/DDBJ databases">
        <authorList>
            <person name="Afonso C.L."/>
            <person name="Miller P.J."/>
            <person name="Scott M.A."/>
            <person name="Spackman E."/>
            <person name="Goraichik I."/>
            <person name="Dimitrov K.M."/>
            <person name="Suarez D.L."/>
            <person name="Swayne D.E."/>
        </authorList>
    </citation>
    <scope>NUCLEOTIDE SEQUENCE [LARGE SCALE GENOMIC DNA]</scope>
    <source>
        <strain evidence="14">PRJEB14757</strain>
    </source>
</reference>
<dbReference type="SUPFAM" id="SSF53748">
    <property type="entry name" value="Phosphoglycerate kinase"/>
    <property type="match status" value="2"/>
</dbReference>
<dbReference type="PANTHER" id="PTHR11406">
    <property type="entry name" value="PHOSPHOGLYCERATE KINASE"/>
    <property type="match status" value="1"/>
</dbReference>
<feature type="binding site" evidence="11">
    <location>
        <position position="35"/>
    </location>
    <ligand>
        <name>substrate</name>
    </ligand>
</feature>
<keyword evidence="7 11" id="KW-0547">Nucleotide-binding</keyword>
<feature type="binding site" evidence="11">
    <location>
        <position position="150"/>
    </location>
    <ligand>
        <name>substrate</name>
    </ligand>
</feature>
<comment type="catalytic activity">
    <reaction evidence="1 11 13">
        <text>(2R)-3-phosphoglycerate + ATP = (2R)-3-phospho-glyceroyl phosphate + ADP</text>
        <dbReference type="Rhea" id="RHEA:14801"/>
        <dbReference type="ChEBI" id="CHEBI:30616"/>
        <dbReference type="ChEBI" id="CHEBI:57604"/>
        <dbReference type="ChEBI" id="CHEBI:58272"/>
        <dbReference type="ChEBI" id="CHEBI:456216"/>
        <dbReference type="EC" id="2.7.2.3"/>
    </reaction>
</comment>
<gene>
    <name evidence="11 14" type="primary">pgk</name>
    <name evidence="14" type="ORF">MTBBW1_1130001</name>
</gene>
<evidence type="ECO:0000256" key="7">
    <source>
        <dbReference type="ARBA" id="ARBA00022741"/>
    </source>
</evidence>
<evidence type="ECO:0000256" key="8">
    <source>
        <dbReference type="ARBA" id="ARBA00022777"/>
    </source>
</evidence>
<evidence type="ECO:0000256" key="11">
    <source>
        <dbReference type="HAMAP-Rule" id="MF_00145"/>
    </source>
</evidence>
<comment type="subunit">
    <text evidence="11">Monomer.</text>
</comment>
<evidence type="ECO:0000256" key="2">
    <source>
        <dbReference type="ARBA" id="ARBA00004838"/>
    </source>
</evidence>
<dbReference type="PIRSF" id="PIRSF000724">
    <property type="entry name" value="Pgk"/>
    <property type="match status" value="1"/>
</dbReference>
<dbReference type="Gene3D" id="3.40.50.1260">
    <property type="entry name" value="Phosphoglycerate kinase, N-terminal domain"/>
    <property type="match status" value="3"/>
</dbReference>
<keyword evidence="11" id="KW-0963">Cytoplasm</keyword>
<sequence>MQSVRSLDVSGRQVMVRVDYNIPMDGDGRITDDNRIKATLPLLEYLIEQKAKVILISHMGNPGGKAISALSLAPAATRLSELLKRKVEFAEDCLGSKTSDKISLMSGGDVILLENLRFHDGEKSNDPHFAEQLASLCEIYINDAFSVSHRKHASVVALPSLVKDSAAGFLLEKEMQCYHDAMHNPGRPLVAVIGGAKVSSKLEALYNMLNHVDVMLIGGAMANTFVKSLGVGTGDSMVENDLLETAQNIIQQANKKGVSLFLPVDFVVADSFDKDAEKKVVKLNHEKMNQFVSINIDNVDQKKTDKFDHKKTDKFDQKKIEKFDNKNFGISAQSSESTVDELNHNGLPDGWMVMDIGPETASIFADEIAKALTIVWNGPMGVFEMERFCDGTRIVANAIGAAEKAFSIVGGGDTGLAAKVCDVADKISYISTGGGAFLHLMEGKELPGVAALNKVS</sequence>
<protein>
    <recommendedName>
        <fullName evidence="5 11">Phosphoglycerate kinase</fullName>
        <ecNumber evidence="4 11">2.7.2.3</ecNumber>
    </recommendedName>
</protein>
<dbReference type="Pfam" id="PF00162">
    <property type="entry name" value="PGK"/>
    <property type="match status" value="2"/>
</dbReference>
<dbReference type="GO" id="GO:0006094">
    <property type="term" value="P:gluconeogenesis"/>
    <property type="evidence" value="ECO:0007669"/>
    <property type="project" value="TreeGrafter"/>
</dbReference>
<evidence type="ECO:0000256" key="6">
    <source>
        <dbReference type="ARBA" id="ARBA00022679"/>
    </source>
</evidence>
<dbReference type="RefSeq" id="WP_080804257.1">
    <property type="nucleotide sequence ID" value="NZ_LT828546.1"/>
</dbReference>
<feature type="binding site" evidence="11 12">
    <location>
        <position position="201"/>
    </location>
    <ligand>
        <name>ATP</name>
        <dbReference type="ChEBI" id="CHEBI:30616"/>
    </ligand>
</feature>
<comment type="similarity">
    <text evidence="3 11 13">Belongs to the phosphoglycerate kinase family.</text>
</comment>
<comment type="subcellular location">
    <subcellularLocation>
        <location evidence="11">Cytoplasm</location>
    </subcellularLocation>
</comment>
<evidence type="ECO:0000256" key="4">
    <source>
        <dbReference type="ARBA" id="ARBA00013061"/>
    </source>
</evidence>
<dbReference type="EC" id="2.7.2.3" evidence="4 11"/>
<evidence type="ECO:0000256" key="9">
    <source>
        <dbReference type="ARBA" id="ARBA00022840"/>
    </source>
</evidence>
<dbReference type="FunFam" id="3.40.50.1260:FF:000006">
    <property type="entry name" value="Phosphoglycerate kinase"/>
    <property type="match status" value="1"/>
</dbReference>